<dbReference type="OrthoDB" id="5959530at2"/>
<dbReference type="KEGG" id="psu:Psesu_0834"/>
<proteinExistence type="predicted"/>
<dbReference type="HOGENOM" id="CLU_136199_0_1_6"/>
<evidence type="ECO:0000313" key="2">
    <source>
        <dbReference type="Proteomes" id="UP000008632"/>
    </source>
</evidence>
<sequence length="117" mass="12937">MQLILLMIAAAVVFGLWNSARAAAERAEVLGRNACHAAGVQWLDQSVHATGMRVYRREDGWLGLERTFRFDYSHDGTDRHAGRLVLRGDRLVSFTGPTAGAQVIPLPPRGRDLHSDD</sequence>
<accession>E6WR15</accession>
<dbReference type="Proteomes" id="UP000008632">
    <property type="component" value="Chromosome"/>
</dbReference>
<dbReference type="InterPro" id="IPR021732">
    <property type="entry name" value="DUF3301"/>
</dbReference>
<dbReference type="EMBL" id="CP002446">
    <property type="protein sequence ID" value="ADV26687.1"/>
    <property type="molecule type" value="Genomic_DNA"/>
</dbReference>
<dbReference type="STRING" id="743721.Psesu_0834"/>
<dbReference type="AlphaFoldDB" id="E6WR15"/>
<dbReference type="Pfam" id="PF11743">
    <property type="entry name" value="DUF3301"/>
    <property type="match status" value="1"/>
</dbReference>
<dbReference type="eggNOG" id="ENOG5032ZC9">
    <property type="taxonomic scope" value="Bacteria"/>
</dbReference>
<organism evidence="1 2">
    <name type="scientific">Pseudoxanthomonas suwonensis (strain 11-1)</name>
    <dbReference type="NCBI Taxonomy" id="743721"/>
    <lineage>
        <taxon>Bacteria</taxon>
        <taxon>Pseudomonadati</taxon>
        <taxon>Pseudomonadota</taxon>
        <taxon>Gammaproteobacteria</taxon>
        <taxon>Lysobacterales</taxon>
        <taxon>Lysobacteraceae</taxon>
        <taxon>Pseudoxanthomonas</taxon>
    </lineage>
</organism>
<evidence type="ECO:0000313" key="1">
    <source>
        <dbReference type="EMBL" id="ADV26687.1"/>
    </source>
</evidence>
<reference evidence="1 2" key="1">
    <citation type="submission" date="2011-01" db="EMBL/GenBank/DDBJ databases">
        <title>Complete sequence of Pseudoxanthomonas suwonensis 11-1.</title>
        <authorList>
            <consortium name="US DOE Joint Genome Institute"/>
            <person name="Lucas S."/>
            <person name="Copeland A."/>
            <person name="Lapidus A."/>
            <person name="Cheng J.-F."/>
            <person name="Goodwin L."/>
            <person name="Pitluck S."/>
            <person name="Teshima H."/>
            <person name="Detter J.C."/>
            <person name="Han C."/>
            <person name="Tapia R."/>
            <person name="Land M."/>
            <person name="Hauser L."/>
            <person name="Kyrpides N."/>
            <person name="Ivanova N."/>
            <person name="Ovchinnikova G."/>
            <person name="Siebers A.K."/>
            <person name="Allgaier M."/>
            <person name="Thelen M.P."/>
            <person name="Hugenholtz P."/>
            <person name="Gladden J."/>
            <person name="Woyke T."/>
        </authorList>
    </citation>
    <scope>NUCLEOTIDE SEQUENCE [LARGE SCALE GENOMIC DNA]</scope>
    <source>
        <strain evidence="2">11-1</strain>
    </source>
</reference>
<protein>
    <recommendedName>
        <fullName evidence="3">DUF3301 domain-containing protein</fullName>
    </recommendedName>
</protein>
<keyword evidence="2" id="KW-1185">Reference proteome</keyword>
<evidence type="ECO:0008006" key="3">
    <source>
        <dbReference type="Google" id="ProtNLM"/>
    </source>
</evidence>
<dbReference type="RefSeq" id="WP_013534517.1">
    <property type="nucleotide sequence ID" value="NC_014924.1"/>
</dbReference>
<gene>
    <name evidence="1" type="ordered locus">Psesu_0834</name>
</gene>
<name>E6WR15_PSEUU</name>